<evidence type="ECO:0000313" key="5">
    <source>
        <dbReference type="EMBL" id="OGY45209.1"/>
    </source>
</evidence>
<evidence type="ECO:0000313" key="6">
    <source>
        <dbReference type="Proteomes" id="UP000178240"/>
    </source>
</evidence>
<feature type="domain" description="Glycosyltransferase 2-like" evidence="4">
    <location>
        <begin position="6"/>
        <end position="171"/>
    </location>
</feature>
<dbReference type="GO" id="GO:0016020">
    <property type="term" value="C:membrane"/>
    <property type="evidence" value="ECO:0007669"/>
    <property type="project" value="GOC"/>
</dbReference>
<evidence type="ECO:0000256" key="3">
    <source>
        <dbReference type="ARBA" id="ARBA00022679"/>
    </source>
</evidence>
<dbReference type="Pfam" id="PF00535">
    <property type="entry name" value="Glycos_transf_2"/>
    <property type="match status" value="1"/>
</dbReference>
<comment type="caution">
    <text evidence="5">The sequence shown here is derived from an EMBL/GenBank/DDBJ whole genome shotgun (WGS) entry which is preliminary data.</text>
</comment>
<dbReference type="AlphaFoldDB" id="A0A1G1XYP7"/>
<gene>
    <name evidence="5" type="ORF">A2744_00630</name>
</gene>
<sequence>MAKTYIVIPTYNEKDNVVLLLERIFSLAINDLYVLVVDDNSPDGTGAMVEKVKRQYPNLKILHRPAKLGLGPAYIAGFGVALSEGADYIFEMDADLSHDPRYLPDFLEAIENFDLVLGSRYIVGGGVKNWGLVRRLISRFGNWYARLILGLLISDLTGGFKCYRRQVLEQLDFASLSSVGYNFQIETTYQVYRAGFKIKEIPIVFTERLQGKSKFSFKIILESFWQVILLRFKSVGKRR</sequence>
<accession>A0A1G1XYP7</accession>
<dbReference type="EMBL" id="MHIE01000024">
    <property type="protein sequence ID" value="OGY45209.1"/>
    <property type="molecule type" value="Genomic_DNA"/>
</dbReference>
<dbReference type="PANTHER" id="PTHR43398">
    <property type="entry name" value="DOLICHOL-PHOSPHATE MANNOSYLTRANSFERASE SUBUNIT 1"/>
    <property type="match status" value="1"/>
</dbReference>
<dbReference type="CDD" id="cd06442">
    <property type="entry name" value="DPM1_like"/>
    <property type="match status" value="1"/>
</dbReference>
<evidence type="ECO:0000256" key="1">
    <source>
        <dbReference type="ARBA" id="ARBA00006739"/>
    </source>
</evidence>
<evidence type="ECO:0000259" key="4">
    <source>
        <dbReference type="Pfam" id="PF00535"/>
    </source>
</evidence>
<keyword evidence="2 5" id="KW-0328">Glycosyltransferase</keyword>
<comment type="similarity">
    <text evidence="1">Belongs to the glycosyltransferase 2 family.</text>
</comment>
<reference evidence="5 6" key="1">
    <citation type="journal article" date="2016" name="Nat. Commun.">
        <title>Thousands of microbial genomes shed light on interconnected biogeochemical processes in an aquifer system.</title>
        <authorList>
            <person name="Anantharaman K."/>
            <person name="Brown C.T."/>
            <person name="Hug L.A."/>
            <person name="Sharon I."/>
            <person name="Castelle C.J."/>
            <person name="Probst A.J."/>
            <person name="Thomas B.C."/>
            <person name="Singh A."/>
            <person name="Wilkins M.J."/>
            <person name="Karaoz U."/>
            <person name="Brodie E.L."/>
            <person name="Williams K.H."/>
            <person name="Hubbard S.S."/>
            <person name="Banfield J.F."/>
        </authorList>
    </citation>
    <scope>NUCLEOTIDE SEQUENCE [LARGE SCALE GENOMIC DNA]</scope>
</reference>
<evidence type="ECO:0000256" key="2">
    <source>
        <dbReference type="ARBA" id="ARBA00022676"/>
    </source>
</evidence>
<dbReference type="SUPFAM" id="SSF53448">
    <property type="entry name" value="Nucleotide-diphospho-sugar transferases"/>
    <property type="match status" value="1"/>
</dbReference>
<proteinExistence type="inferred from homology"/>
<keyword evidence="3 5" id="KW-0808">Transferase</keyword>
<dbReference type="GO" id="GO:0004582">
    <property type="term" value="F:dolichyl-phosphate beta-D-mannosyltransferase activity"/>
    <property type="evidence" value="ECO:0007669"/>
    <property type="project" value="InterPro"/>
</dbReference>
<dbReference type="STRING" id="1797535.A2744_00630"/>
<dbReference type="Gene3D" id="3.90.550.10">
    <property type="entry name" value="Spore Coat Polysaccharide Biosynthesis Protein SpsA, Chain A"/>
    <property type="match status" value="1"/>
</dbReference>
<protein>
    <submittedName>
        <fullName evidence="5">Dolichyl-phosphate beta-D-mannosyltransferase</fullName>
    </submittedName>
</protein>
<organism evidence="5 6">
    <name type="scientific">Candidatus Buchananbacteria bacterium RIFCSPHIGHO2_01_FULL_44_11</name>
    <dbReference type="NCBI Taxonomy" id="1797535"/>
    <lineage>
        <taxon>Bacteria</taxon>
        <taxon>Candidatus Buchananiibacteriota</taxon>
    </lineage>
</organism>
<dbReference type="InterPro" id="IPR029044">
    <property type="entry name" value="Nucleotide-diphossugar_trans"/>
</dbReference>
<dbReference type="InterPro" id="IPR039528">
    <property type="entry name" value="DPM1-like"/>
</dbReference>
<name>A0A1G1XYP7_9BACT</name>
<dbReference type="GO" id="GO:0009247">
    <property type="term" value="P:glycolipid biosynthetic process"/>
    <property type="evidence" value="ECO:0007669"/>
    <property type="project" value="TreeGrafter"/>
</dbReference>
<dbReference type="FunFam" id="3.90.550.10:FF:000122">
    <property type="entry name" value="Dolichol-phosphate mannosyltransferase subunit 1"/>
    <property type="match status" value="1"/>
</dbReference>
<dbReference type="InterPro" id="IPR001173">
    <property type="entry name" value="Glyco_trans_2-like"/>
</dbReference>
<dbReference type="PANTHER" id="PTHR43398:SF1">
    <property type="entry name" value="DOLICHOL-PHOSPHATE MANNOSYLTRANSFERASE SUBUNIT 1"/>
    <property type="match status" value="1"/>
</dbReference>
<dbReference type="Proteomes" id="UP000178240">
    <property type="component" value="Unassembled WGS sequence"/>
</dbReference>